<dbReference type="NCBIfam" id="NF006052">
    <property type="entry name" value="PRK08199.1"/>
    <property type="match status" value="1"/>
</dbReference>
<reference evidence="7 8" key="1">
    <citation type="submission" date="2017-01" db="EMBL/GenBank/DDBJ databases">
        <title>Genomic analysis of Xuhuaishuia manganoxidans DY6-4.</title>
        <authorList>
            <person name="Wang X."/>
        </authorList>
    </citation>
    <scope>NUCLEOTIDE SEQUENCE [LARGE SCALE GENOMIC DNA]</scope>
    <source>
        <strain evidence="7 8">DY6-4</strain>
    </source>
</reference>
<dbReference type="GO" id="GO:0009097">
    <property type="term" value="P:isoleucine biosynthetic process"/>
    <property type="evidence" value="ECO:0007669"/>
    <property type="project" value="TreeGrafter"/>
</dbReference>
<dbReference type="Pfam" id="PF00205">
    <property type="entry name" value="TPP_enzyme_M"/>
    <property type="match status" value="1"/>
</dbReference>
<comment type="similarity">
    <text evidence="1 3">Belongs to the TPP enzyme family.</text>
</comment>
<feature type="domain" description="Thiamine pyrophosphate enzyme central" evidence="4">
    <location>
        <begin position="199"/>
        <end position="337"/>
    </location>
</feature>
<dbReference type="GO" id="GO:0030976">
    <property type="term" value="F:thiamine pyrophosphate binding"/>
    <property type="evidence" value="ECO:0007669"/>
    <property type="project" value="InterPro"/>
</dbReference>
<evidence type="ECO:0000313" key="7">
    <source>
        <dbReference type="EMBL" id="APX90928.1"/>
    </source>
</evidence>
<evidence type="ECO:0000313" key="8">
    <source>
        <dbReference type="Proteomes" id="UP000187266"/>
    </source>
</evidence>
<dbReference type="OrthoDB" id="4494979at2"/>
<evidence type="ECO:0000256" key="3">
    <source>
        <dbReference type="RuleBase" id="RU362132"/>
    </source>
</evidence>
<dbReference type="FunFam" id="3.40.50.970:FF:000007">
    <property type="entry name" value="Acetolactate synthase"/>
    <property type="match status" value="1"/>
</dbReference>
<dbReference type="GO" id="GO:0009099">
    <property type="term" value="P:L-valine biosynthetic process"/>
    <property type="evidence" value="ECO:0007669"/>
    <property type="project" value="TreeGrafter"/>
</dbReference>
<dbReference type="GO" id="GO:0000287">
    <property type="term" value="F:magnesium ion binding"/>
    <property type="evidence" value="ECO:0007669"/>
    <property type="project" value="InterPro"/>
</dbReference>
<dbReference type="Pfam" id="PF02775">
    <property type="entry name" value="TPP_enzyme_C"/>
    <property type="match status" value="1"/>
</dbReference>
<organism evidence="7 8">
    <name type="scientific">Brevirhabdus pacifica</name>
    <dbReference type="NCBI Taxonomy" id="1267768"/>
    <lineage>
        <taxon>Bacteria</taxon>
        <taxon>Pseudomonadati</taxon>
        <taxon>Pseudomonadota</taxon>
        <taxon>Alphaproteobacteria</taxon>
        <taxon>Rhodobacterales</taxon>
        <taxon>Paracoccaceae</taxon>
        <taxon>Brevirhabdus</taxon>
    </lineage>
</organism>
<dbReference type="InterPro" id="IPR029035">
    <property type="entry name" value="DHS-like_NAD/FAD-binding_dom"/>
</dbReference>
<dbReference type="CDD" id="cd07035">
    <property type="entry name" value="TPP_PYR_POX_like"/>
    <property type="match status" value="1"/>
</dbReference>
<dbReference type="STRING" id="1267768.BV394_03075"/>
<evidence type="ECO:0000259" key="6">
    <source>
        <dbReference type="Pfam" id="PF02776"/>
    </source>
</evidence>
<feature type="domain" description="Thiamine pyrophosphate enzyme N-terminal TPP-binding" evidence="6">
    <location>
        <begin position="13"/>
        <end position="129"/>
    </location>
</feature>
<dbReference type="GO" id="GO:0003984">
    <property type="term" value="F:acetolactate synthase activity"/>
    <property type="evidence" value="ECO:0007669"/>
    <property type="project" value="TreeGrafter"/>
</dbReference>
<feature type="domain" description="Thiamine pyrophosphate enzyme TPP-binding" evidence="5">
    <location>
        <begin position="394"/>
        <end position="539"/>
    </location>
</feature>
<dbReference type="InterPro" id="IPR029061">
    <property type="entry name" value="THDP-binding"/>
</dbReference>
<evidence type="ECO:0000256" key="1">
    <source>
        <dbReference type="ARBA" id="ARBA00007812"/>
    </source>
</evidence>
<protein>
    <submittedName>
        <fullName evidence="7">Thiamine pyrophosphate-binding protein</fullName>
    </submittedName>
</protein>
<dbReference type="InterPro" id="IPR012001">
    <property type="entry name" value="Thiamin_PyroP_enz_TPP-bd_dom"/>
</dbReference>
<proteinExistence type="inferred from homology"/>
<dbReference type="InterPro" id="IPR045229">
    <property type="entry name" value="TPP_enz"/>
</dbReference>
<name>A0A1U7DM31_9RHOB</name>
<evidence type="ECO:0000256" key="2">
    <source>
        <dbReference type="ARBA" id="ARBA00023052"/>
    </source>
</evidence>
<dbReference type="EMBL" id="CP019124">
    <property type="protein sequence ID" value="APX90928.1"/>
    <property type="molecule type" value="Genomic_DNA"/>
</dbReference>
<dbReference type="Gene3D" id="3.40.50.1220">
    <property type="entry name" value="TPP-binding domain"/>
    <property type="match status" value="1"/>
</dbReference>
<dbReference type="SUPFAM" id="SSF52467">
    <property type="entry name" value="DHS-like NAD/FAD-binding domain"/>
    <property type="match status" value="1"/>
</dbReference>
<dbReference type="PANTHER" id="PTHR18968">
    <property type="entry name" value="THIAMINE PYROPHOSPHATE ENZYMES"/>
    <property type="match status" value="1"/>
</dbReference>
<accession>A0A1U7DM31</accession>
<dbReference type="GO" id="GO:0050660">
    <property type="term" value="F:flavin adenine dinucleotide binding"/>
    <property type="evidence" value="ECO:0007669"/>
    <property type="project" value="TreeGrafter"/>
</dbReference>
<dbReference type="InterPro" id="IPR012000">
    <property type="entry name" value="Thiamin_PyroP_enz_cen_dom"/>
</dbReference>
<dbReference type="CDD" id="cd00568">
    <property type="entry name" value="TPP_enzymes"/>
    <property type="match status" value="1"/>
</dbReference>
<keyword evidence="8" id="KW-1185">Reference proteome</keyword>
<keyword evidence="2 3" id="KW-0786">Thiamine pyrophosphate</keyword>
<dbReference type="GO" id="GO:0005948">
    <property type="term" value="C:acetolactate synthase complex"/>
    <property type="evidence" value="ECO:0007669"/>
    <property type="project" value="TreeGrafter"/>
</dbReference>
<sequence length="566" mass="60360">MAADTAKSAGATHGGDVLVRSLVNLGATRAFGVPGESFLAVLDGLHDSRGTLDFTLCRNEGGAAFMAEAWGKLTGAPGICFVTRGPGATNASIGVHTAMQDSTPMILFVGQIGTRDRDREAFQEVDYRAMFGPLAKWVTEIDEPGRIPELVSRAWATALSGRPGPVVVALPEDMLSAPSDVAPCGPLRRPEAAPHASDLEELCQLLSRAQRPLVIAGGGGWTGQGRDDLARFLEVQGLPVLSAFRYHDLVDNRGDFYAGDAGVGMTPRVRALISGADLVLALNIRFGEMVMDDWTIHTPPRMAPVLIHAHGSDRELNKIYSADLPIHAGPNRMAEALARLDRATRPEVEDCRAEARAGYERAISAPAQPAPVDMSQVMAHLHETLPDDAILTNGAGNFAIWPNKHFMLSAGQRLLAPQSGAMGYGVPAAIAARIAYPGRTVLCFAGDGDFQMTCSELGTAMQADARPVILVLNNGTYGTIRMHQERHYPDRVSGTDLVNPDFPALARAYGFHAERVERTEDFAAAFDRALKSTTGAVLELMVGAEALTPGQTLTQIREAGRKATSG</sequence>
<gene>
    <name evidence="7" type="ORF">BV394_03075</name>
</gene>
<dbReference type="InterPro" id="IPR011766">
    <property type="entry name" value="TPP_enzyme_TPP-bd"/>
</dbReference>
<evidence type="ECO:0000259" key="5">
    <source>
        <dbReference type="Pfam" id="PF02775"/>
    </source>
</evidence>
<dbReference type="Proteomes" id="UP000187266">
    <property type="component" value="Chromosome"/>
</dbReference>
<dbReference type="Pfam" id="PF02776">
    <property type="entry name" value="TPP_enzyme_N"/>
    <property type="match status" value="1"/>
</dbReference>
<dbReference type="SUPFAM" id="SSF52518">
    <property type="entry name" value="Thiamin diphosphate-binding fold (THDP-binding)"/>
    <property type="match status" value="2"/>
</dbReference>
<dbReference type="AlphaFoldDB" id="A0A1U7DM31"/>
<dbReference type="Gene3D" id="3.40.50.970">
    <property type="match status" value="2"/>
</dbReference>
<dbReference type="PANTHER" id="PTHR18968:SF120">
    <property type="entry name" value="ACETOLACTATE SYNTHASE LARGE SUBUNIT"/>
    <property type="match status" value="1"/>
</dbReference>
<evidence type="ECO:0000259" key="4">
    <source>
        <dbReference type="Pfam" id="PF00205"/>
    </source>
</evidence>